<feature type="domain" description="SET" evidence="3">
    <location>
        <begin position="366"/>
        <end position="506"/>
    </location>
</feature>
<dbReference type="Gene3D" id="2.170.270.10">
    <property type="entry name" value="SET domain"/>
    <property type="match status" value="1"/>
</dbReference>
<protein>
    <recommendedName>
        <fullName evidence="3">SET domain-containing protein</fullName>
    </recommendedName>
</protein>
<dbReference type="EMBL" id="JABMIG020000074">
    <property type="protein sequence ID" value="KAL3795155.1"/>
    <property type="molecule type" value="Genomic_DNA"/>
</dbReference>
<evidence type="ECO:0000313" key="4">
    <source>
        <dbReference type="EMBL" id="KAL3795155.1"/>
    </source>
</evidence>
<dbReference type="Pfam" id="PF00856">
    <property type="entry name" value="SET"/>
    <property type="match status" value="1"/>
</dbReference>
<feature type="compositionally biased region" description="Basic residues" evidence="1">
    <location>
        <begin position="9"/>
        <end position="21"/>
    </location>
</feature>
<evidence type="ECO:0000259" key="3">
    <source>
        <dbReference type="PROSITE" id="PS50280"/>
    </source>
</evidence>
<comment type="caution">
    <text evidence="4">The sequence shown here is derived from an EMBL/GenBank/DDBJ whole genome shotgun (WGS) entry which is preliminary data.</text>
</comment>
<keyword evidence="2" id="KW-0472">Membrane</keyword>
<gene>
    <name evidence="4" type="ORF">HJC23_007383</name>
</gene>
<dbReference type="AlphaFoldDB" id="A0ABD3Q4H6"/>
<dbReference type="Proteomes" id="UP001516023">
    <property type="component" value="Unassembled WGS sequence"/>
</dbReference>
<keyword evidence="2" id="KW-0812">Transmembrane</keyword>
<dbReference type="SUPFAM" id="SSF82199">
    <property type="entry name" value="SET domain"/>
    <property type="match status" value="1"/>
</dbReference>
<keyword evidence="2" id="KW-1133">Transmembrane helix</keyword>
<evidence type="ECO:0000313" key="5">
    <source>
        <dbReference type="Proteomes" id="UP001516023"/>
    </source>
</evidence>
<keyword evidence="5" id="KW-1185">Reference proteome</keyword>
<feature type="transmembrane region" description="Helical" evidence="2">
    <location>
        <begin position="159"/>
        <end position="180"/>
    </location>
</feature>
<dbReference type="PROSITE" id="PS50280">
    <property type="entry name" value="SET"/>
    <property type="match status" value="1"/>
</dbReference>
<reference evidence="4 5" key="1">
    <citation type="journal article" date="2020" name="G3 (Bethesda)">
        <title>Improved Reference Genome for Cyclotella cryptica CCMP332, a Model for Cell Wall Morphogenesis, Salinity Adaptation, and Lipid Production in Diatoms (Bacillariophyta).</title>
        <authorList>
            <person name="Roberts W.R."/>
            <person name="Downey K.M."/>
            <person name="Ruck E.C."/>
            <person name="Traller J.C."/>
            <person name="Alverson A.J."/>
        </authorList>
    </citation>
    <scope>NUCLEOTIDE SEQUENCE [LARGE SCALE GENOMIC DNA]</scope>
    <source>
        <strain evidence="4 5">CCMP332</strain>
    </source>
</reference>
<feature type="region of interest" description="Disordered" evidence="1">
    <location>
        <begin position="1"/>
        <end position="21"/>
    </location>
</feature>
<proteinExistence type="predicted"/>
<sequence>MPNKNRDRSNRHKYGIPKGRARRPSSVSAVVFVVVITTVGILTLWTVGGNTKTRRSVEATSSTSSWRHYVNDTSGTKAAVSEEGSCTRYHDHEESCGILHEQQQRRHTPLTWTPTSTSTNAVPNECRLVMAPSTIQNGGWGVFSMVPRMKGELASERDFLRYIQYLFFFFFFFLLLVYAVHQCVHPILDKGDILIHLTDPNPHQAHTMHRLIWEYVWDGTHTYGHYEGRYVLSALPGMGMVVNGVVYREGNLMLVGMNGENVSLDAEDDFDGKKDGGGSTVRGMKVDDAGLKRGVEPGAGAITHYHDVTWRFNRDVGMGEELFVEYGKGWFQERGFDVNDHDEIAANVPRKTKPVKELKKEGYCLDNLVPGPSLIRGAGRGAFASRNIQQGQVIAPMPVIPLSSLSLEMMRAREDGSIFASSQLLKNYCFGHPDSSLLLFPYSHVVNFINHNATATNAKLRWWNGSRKYFNMTFLELQQSPSVQLMLELVATRPIDEGEEIYLDYGPDWVEAWENHVRDWHRSGEKRKYGHQSLTSEDMNNNETYRVIRTLEEQRTQPYPTDVFTSCYYRYSGKENPLNEQNYPGTTKSVTAWKYTQGIKSSQNLRPCLVIGREPSTTHHDDNAPSAHTYTVRVMNRPGLKDIERIPKGHELIVTNVPRHALLFSDKTYSSDQHLESAFRKEMSLGDLFPAQWKDRWNGNDLSDI</sequence>
<evidence type="ECO:0000256" key="1">
    <source>
        <dbReference type="SAM" id="MobiDB-lite"/>
    </source>
</evidence>
<accession>A0ABD3Q4H6</accession>
<feature type="transmembrane region" description="Helical" evidence="2">
    <location>
        <begin position="27"/>
        <end position="47"/>
    </location>
</feature>
<dbReference type="InterPro" id="IPR046341">
    <property type="entry name" value="SET_dom_sf"/>
</dbReference>
<name>A0ABD3Q4H6_9STRA</name>
<organism evidence="4 5">
    <name type="scientific">Cyclotella cryptica</name>
    <dbReference type="NCBI Taxonomy" id="29204"/>
    <lineage>
        <taxon>Eukaryota</taxon>
        <taxon>Sar</taxon>
        <taxon>Stramenopiles</taxon>
        <taxon>Ochrophyta</taxon>
        <taxon>Bacillariophyta</taxon>
        <taxon>Coscinodiscophyceae</taxon>
        <taxon>Thalassiosirophycidae</taxon>
        <taxon>Stephanodiscales</taxon>
        <taxon>Stephanodiscaceae</taxon>
        <taxon>Cyclotella</taxon>
    </lineage>
</organism>
<evidence type="ECO:0000256" key="2">
    <source>
        <dbReference type="SAM" id="Phobius"/>
    </source>
</evidence>
<dbReference type="InterPro" id="IPR001214">
    <property type="entry name" value="SET_dom"/>
</dbReference>